<organism evidence="1 2">
    <name type="scientific">Hyaloscypha hepaticicola</name>
    <dbReference type="NCBI Taxonomy" id="2082293"/>
    <lineage>
        <taxon>Eukaryota</taxon>
        <taxon>Fungi</taxon>
        <taxon>Dikarya</taxon>
        <taxon>Ascomycota</taxon>
        <taxon>Pezizomycotina</taxon>
        <taxon>Leotiomycetes</taxon>
        <taxon>Helotiales</taxon>
        <taxon>Hyaloscyphaceae</taxon>
        <taxon>Hyaloscypha</taxon>
    </lineage>
</organism>
<proteinExistence type="predicted"/>
<keyword evidence="2" id="KW-1185">Reference proteome</keyword>
<gene>
    <name evidence="1" type="ORF">NA56DRAFT_700483</name>
</gene>
<reference evidence="1 2" key="1">
    <citation type="submission" date="2016-05" db="EMBL/GenBank/DDBJ databases">
        <title>A degradative enzymes factory behind the ericoid mycorrhizal symbiosis.</title>
        <authorList>
            <consortium name="DOE Joint Genome Institute"/>
            <person name="Martino E."/>
            <person name="Morin E."/>
            <person name="Grelet G."/>
            <person name="Kuo A."/>
            <person name="Kohler A."/>
            <person name="Daghino S."/>
            <person name="Barry K."/>
            <person name="Choi C."/>
            <person name="Cichocki N."/>
            <person name="Clum A."/>
            <person name="Copeland A."/>
            <person name="Hainaut M."/>
            <person name="Haridas S."/>
            <person name="Labutti K."/>
            <person name="Lindquist E."/>
            <person name="Lipzen A."/>
            <person name="Khouja H.-R."/>
            <person name="Murat C."/>
            <person name="Ohm R."/>
            <person name="Olson A."/>
            <person name="Spatafora J."/>
            <person name="Veneault-Fourrey C."/>
            <person name="Henrissat B."/>
            <person name="Grigoriev I."/>
            <person name="Martin F."/>
            <person name="Perotto S."/>
        </authorList>
    </citation>
    <scope>NUCLEOTIDE SEQUENCE [LARGE SCALE GENOMIC DNA]</scope>
    <source>
        <strain evidence="1 2">UAMH 7357</strain>
    </source>
</reference>
<protein>
    <submittedName>
        <fullName evidence="1">Uncharacterized protein</fullName>
    </submittedName>
</protein>
<evidence type="ECO:0000313" key="1">
    <source>
        <dbReference type="EMBL" id="PMD24022.1"/>
    </source>
</evidence>
<dbReference type="EMBL" id="KZ613473">
    <property type="protein sequence ID" value="PMD24022.1"/>
    <property type="molecule type" value="Genomic_DNA"/>
</dbReference>
<evidence type="ECO:0000313" key="2">
    <source>
        <dbReference type="Proteomes" id="UP000235672"/>
    </source>
</evidence>
<dbReference type="AlphaFoldDB" id="A0A2J6QCM2"/>
<sequence length="166" mass="18256">MAGCVERDIVSAGGPKISCLEERQIEFIAAEYLPSTKEQVQVLQSVYANVTGAAEPYVPMNWSGLGRAHTRMLVESHQSISWDFEMKFSQIKATSPLVSLMLFLEGRWLLVPSKLLHNILSADFTPRQVADFRISGAASTFRGKPSNFSVANCINKPELSDGSFAS</sequence>
<accession>A0A2J6QCM2</accession>
<dbReference type="Proteomes" id="UP000235672">
    <property type="component" value="Unassembled WGS sequence"/>
</dbReference>
<name>A0A2J6QCM2_9HELO</name>
<dbReference type="OrthoDB" id="3565285at2759"/>